<evidence type="ECO:0000313" key="3">
    <source>
        <dbReference type="Proteomes" id="UP000663828"/>
    </source>
</evidence>
<evidence type="ECO:0000313" key="4">
    <source>
        <dbReference type="Proteomes" id="UP000663852"/>
    </source>
</evidence>
<organism evidence="2 4">
    <name type="scientific">Adineta ricciae</name>
    <name type="common">Rotifer</name>
    <dbReference type="NCBI Taxonomy" id="249248"/>
    <lineage>
        <taxon>Eukaryota</taxon>
        <taxon>Metazoa</taxon>
        <taxon>Spiralia</taxon>
        <taxon>Gnathifera</taxon>
        <taxon>Rotifera</taxon>
        <taxon>Eurotatoria</taxon>
        <taxon>Bdelloidea</taxon>
        <taxon>Adinetida</taxon>
        <taxon>Adinetidae</taxon>
        <taxon>Adineta</taxon>
    </lineage>
</organism>
<evidence type="ECO:0000313" key="1">
    <source>
        <dbReference type="EMBL" id="CAF0915430.1"/>
    </source>
</evidence>
<dbReference type="Proteomes" id="UP000663828">
    <property type="component" value="Unassembled WGS sequence"/>
</dbReference>
<proteinExistence type="predicted"/>
<dbReference type="EMBL" id="CAJNOJ010000064">
    <property type="protein sequence ID" value="CAF1009844.1"/>
    <property type="molecule type" value="Genomic_DNA"/>
</dbReference>
<sequence length="89" mass="9751">MLDSARQIFVDCYNDRIQRFPSEQPNRITVAGNPSMNITITLHYPTGVILDVDHYMFITDCSNNRIVGSGPYGFRCIVGCSGTGGSTSS</sequence>
<dbReference type="OrthoDB" id="342730at2759"/>
<keyword evidence="3" id="KW-1185">Reference proteome</keyword>
<accession>A0A814HID2</accession>
<dbReference type="InterPro" id="IPR011042">
    <property type="entry name" value="6-blade_b-propeller_TolB-like"/>
</dbReference>
<evidence type="ECO:0000313" key="2">
    <source>
        <dbReference type="EMBL" id="CAF1009844.1"/>
    </source>
</evidence>
<protein>
    <submittedName>
        <fullName evidence="2">Uncharacterized protein</fullName>
    </submittedName>
</protein>
<dbReference type="Proteomes" id="UP000663852">
    <property type="component" value="Unassembled WGS sequence"/>
</dbReference>
<dbReference type="Gene3D" id="2.120.10.30">
    <property type="entry name" value="TolB, C-terminal domain"/>
    <property type="match status" value="1"/>
</dbReference>
<name>A0A814HID2_ADIRI</name>
<reference evidence="2" key="1">
    <citation type="submission" date="2021-02" db="EMBL/GenBank/DDBJ databases">
        <authorList>
            <person name="Nowell W R."/>
        </authorList>
    </citation>
    <scope>NUCLEOTIDE SEQUENCE</scope>
</reference>
<dbReference type="AlphaFoldDB" id="A0A814HID2"/>
<dbReference type="SUPFAM" id="SSF63825">
    <property type="entry name" value="YWTD domain"/>
    <property type="match status" value="1"/>
</dbReference>
<gene>
    <name evidence="2" type="ORF">EDS130_LOCUS15332</name>
    <name evidence="1" type="ORF">XAT740_LOCUS8754</name>
</gene>
<comment type="caution">
    <text evidence="2">The sequence shown here is derived from an EMBL/GenBank/DDBJ whole genome shotgun (WGS) entry which is preliminary data.</text>
</comment>
<dbReference type="EMBL" id="CAJNOR010000440">
    <property type="protein sequence ID" value="CAF0915430.1"/>
    <property type="molecule type" value="Genomic_DNA"/>
</dbReference>